<keyword evidence="5 10" id="KW-0863">Zinc-finger</keyword>
<evidence type="ECO:0000256" key="1">
    <source>
        <dbReference type="ARBA" id="ARBA00004141"/>
    </source>
</evidence>
<dbReference type="GO" id="GO:0016020">
    <property type="term" value="C:membrane"/>
    <property type="evidence" value="ECO:0007669"/>
    <property type="project" value="UniProtKB-SubCell"/>
</dbReference>
<proteinExistence type="predicted"/>
<gene>
    <name evidence="14" type="ORF">ILUMI_09344</name>
</gene>
<evidence type="ECO:0000256" key="8">
    <source>
        <dbReference type="ARBA" id="ARBA00022989"/>
    </source>
</evidence>
<feature type="domain" description="RING-type" evidence="12">
    <location>
        <begin position="41"/>
        <end position="87"/>
    </location>
</feature>
<evidence type="ECO:0000256" key="5">
    <source>
        <dbReference type="ARBA" id="ARBA00022771"/>
    </source>
</evidence>
<evidence type="ECO:0000256" key="7">
    <source>
        <dbReference type="ARBA" id="ARBA00022833"/>
    </source>
</evidence>
<dbReference type="PROSITE" id="PS50089">
    <property type="entry name" value="ZF_RING_2"/>
    <property type="match status" value="1"/>
</dbReference>
<feature type="transmembrane region" description="Helical" evidence="11">
    <location>
        <begin position="126"/>
        <end position="147"/>
    </location>
</feature>
<dbReference type="GO" id="GO:0004842">
    <property type="term" value="F:ubiquitin-protein transferase activity"/>
    <property type="evidence" value="ECO:0007669"/>
    <property type="project" value="TreeGrafter"/>
</dbReference>
<dbReference type="Gene3D" id="3.30.40.10">
    <property type="entry name" value="Zinc/RING finger domain, C3HC4 (zinc finger)"/>
    <property type="match status" value="1"/>
</dbReference>
<dbReference type="SMART" id="SM00744">
    <property type="entry name" value="RINGv"/>
    <property type="match status" value="1"/>
</dbReference>
<evidence type="ECO:0000256" key="9">
    <source>
        <dbReference type="ARBA" id="ARBA00023136"/>
    </source>
</evidence>
<evidence type="ECO:0000256" key="10">
    <source>
        <dbReference type="PROSITE-ProRule" id="PRU00175"/>
    </source>
</evidence>
<organism evidence="14 15">
    <name type="scientific">Ignelater luminosus</name>
    <name type="common">Cucubano</name>
    <name type="synonym">Pyrophorus luminosus</name>
    <dbReference type="NCBI Taxonomy" id="2038154"/>
    <lineage>
        <taxon>Eukaryota</taxon>
        <taxon>Metazoa</taxon>
        <taxon>Ecdysozoa</taxon>
        <taxon>Arthropoda</taxon>
        <taxon>Hexapoda</taxon>
        <taxon>Insecta</taxon>
        <taxon>Pterygota</taxon>
        <taxon>Neoptera</taxon>
        <taxon>Endopterygota</taxon>
        <taxon>Coleoptera</taxon>
        <taxon>Polyphaga</taxon>
        <taxon>Elateriformia</taxon>
        <taxon>Elateroidea</taxon>
        <taxon>Elateridae</taxon>
        <taxon>Agrypninae</taxon>
        <taxon>Pyrophorini</taxon>
        <taxon>Ignelater</taxon>
    </lineage>
</organism>
<dbReference type="InterPro" id="IPR011016">
    <property type="entry name" value="Znf_RING-CH"/>
</dbReference>
<evidence type="ECO:0000259" key="13">
    <source>
        <dbReference type="PROSITE" id="PS51292"/>
    </source>
</evidence>
<reference evidence="14" key="1">
    <citation type="submission" date="2019-08" db="EMBL/GenBank/DDBJ databases">
        <title>The genome of the North American firefly Photinus pyralis.</title>
        <authorList>
            <consortium name="Photinus pyralis genome working group"/>
            <person name="Fallon T.R."/>
            <person name="Sander Lower S.E."/>
            <person name="Weng J.-K."/>
        </authorList>
    </citation>
    <scope>NUCLEOTIDE SEQUENCE</scope>
    <source>
        <strain evidence="14">TRF0915ILg1</strain>
        <tissue evidence="14">Whole body</tissue>
    </source>
</reference>
<evidence type="ECO:0000256" key="2">
    <source>
        <dbReference type="ARBA" id="ARBA00022679"/>
    </source>
</evidence>
<dbReference type="GO" id="GO:0016567">
    <property type="term" value="P:protein ubiquitination"/>
    <property type="evidence" value="ECO:0007669"/>
    <property type="project" value="TreeGrafter"/>
</dbReference>
<evidence type="ECO:0000256" key="3">
    <source>
        <dbReference type="ARBA" id="ARBA00022692"/>
    </source>
</evidence>
<dbReference type="OrthoDB" id="273089at2759"/>
<feature type="domain" description="RING-CH-type" evidence="13">
    <location>
        <begin position="33"/>
        <end position="93"/>
    </location>
</feature>
<evidence type="ECO:0000256" key="11">
    <source>
        <dbReference type="SAM" id="Phobius"/>
    </source>
</evidence>
<dbReference type="PANTHER" id="PTHR46065:SF3">
    <property type="entry name" value="FI20425P1"/>
    <property type="match status" value="1"/>
</dbReference>
<dbReference type="InterPro" id="IPR013083">
    <property type="entry name" value="Znf_RING/FYVE/PHD"/>
</dbReference>
<dbReference type="PANTHER" id="PTHR46065">
    <property type="entry name" value="E3 UBIQUITIN-PROTEIN LIGASE MARCH 2/3 FAMILY MEMBER"/>
    <property type="match status" value="1"/>
</dbReference>
<evidence type="ECO:0000256" key="4">
    <source>
        <dbReference type="ARBA" id="ARBA00022723"/>
    </source>
</evidence>
<dbReference type="PROSITE" id="PS51292">
    <property type="entry name" value="ZF_RING_CH"/>
    <property type="match status" value="1"/>
</dbReference>
<keyword evidence="9 11" id="KW-0472">Membrane</keyword>
<dbReference type="AlphaFoldDB" id="A0A8K0GEM3"/>
<dbReference type="SUPFAM" id="SSF57850">
    <property type="entry name" value="RING/U-box"/>
    <property type="match status" value="1"/>
</dbReference>
<keyword evidence="8 11" id="KW-1133">Transmembrane helix</keyword>
<sequence length="269" mass="30937">MQKSNLEKPTSSHLISKNTNGSKSNICTCEPDKSSIISIVCRICYDGDKDEPIITPCRCRGTVAFVHRSCLETWLAESNTTSCELCHHVYRTERTPKYTARQSIWRWFRHQPLNIGFHVRGLRSDVLACAILTPLAIVITYVCLFSADYYNQKKFSNIPAAKWTSVSLLVMISIMLMGYYLWVYMVIRYHGRVWFYCWQRECVVRYIAPSSQNICCHHNINDYNEDTQYSSENQSAVSEDANYNDSANVHVPDTHDNIPIPEAIVTAKK</sequence>
<accession>A0A8K0GEM3</accession>
<dbReference type="GO" id="GO:0008270">
    <property type="term" value="F:zinc ion binding"/>
    <property type="evidence" value="ECO:0007669"/>
    <property type="project" value="UniProtKB-KW"/>
</dbReference>
<keyword evidence="6" id="KW-0833">Ubl conjugation pathway</keyword>
<dbReference type="Pfam" id="PF12906">
    <property type="entry name" value="RINGv"/>
    <property type="match status" value="1"/>
</dbReference>
<keyword evidence="7" id="KW-0862">Zinc</keyword>
<dbReference type="Proteomes" id="UP000801492">
    <property type="component" value="Unassembled WGS sequence"/>
</dbReference>
<dbReference type="EMBL" id="VTPC01004709">
    <property type="protein sequence ID" value="KAF2896834.1"/>
    <property type="molecule type" value="Genomic_DNA"/>
</dbReference>
<comment type="subcellular location">
    <subcellularLocation>
        <location evidence="1">Membrane</location>
        <topology evidence="1">Multi-pass membrane protein</topology>
    </subcellularLocation>
</comment>
<feature type="transmembrane region" description="Helical" evidence="11">
    <location>
        <begin position="167"/>
        <end position="187"/>
    </location>
</feature>
<evidence type="ECO:0000256" key="6">
    <source>
        <dbReference type="ARBA" id="ARBA00022786"/>
    </source>
</evidence>
<name>A0A8K0GEM3_IGNLU</name>
<protein>
    <submittedName>
        <fullName evidence="14">Uncharacterized protein</fullName>
    </submittedName>
</protein>
<keyword evidence="4" id="KW-0479">Metal-binding</keyword>
<dbReference type="InterPro" id="IPR001841">
    <property type="entry name" value="Znf_RING"/>
</dbReference>
<evidence type="ECO:0000313" key="15">
    <source>
        <dbReference type="Proteomes" id="UP000801492"/>
    </source>
</evidence>
<keyword evidence="15" id="KW-1185">Reference proteome</keyword>
<keyword evidence="2" id="KW-0808">Transferase</keyword>
<keyword evidence="3 11" id="KW-0812">Transmembrane</keyword>
<evidence type="ECO:0000259" key="12">
    <source>
        <dbReference type="PROSITE" id="PS50089"/>
    </source>
</evidence>
<comment type="caution">
    <text evidence="14">The sequence shown here is derived from an EMBL/GenBank/DDBJ whole genome shotgun (WGS) entry which is preliminary data.</text>
</comment>
<evidence type="ECO:0000313" key="14">
    <source>
        <dbReference type="EMBL" id="KAF2896834.1"/>
    </source>
</evidence>